<organism evidence="1 2">
    <name type="scientific">Edaphobacter aggregans</name>
    <dbReference type="NCBI Taxonomy" id="570835"/>
    <lineage>
        <taxon>Bacteria</taxon>
        <taxon>Pseudomonadati</taxon>
        <taxon>Acidobacteriota</taxon>
        <taxon>Terriglobia</taxon>
        <taxon>Terriglobales</taxon>
        <taxon>Acidobacteriaceae</taxon>
        <taxon>Edaphobacter</taxon>
    </lineage>
</organism>
<evidence type="ECO:0000313" key="2">
    <source>
        <dbReference type="Proteomes" id="UP000269669"/>
    </source>
</evidence>
<accession>A0A3R9Q7V8</accession>
<proteinExistence type="predicted"/>
<evidence type="ECO:0000313" key="1">
    <source>
        <dbReference type="EMBL" id="RSL15377.1"/>
    </source>
</evidence>
<dbReference type="Proteomes" id="UP000269669">
    <property type="component" value="Unassembled WGS sequence"/>
</dbReference>
<dbReference type="AlphaFoldDB" id="A0A3R9Q7V8"/>
<dbReference type="RefSeq" id="WP_125484125.1">
    <property type="nucleotide sequence ID" value="NZ_RSDW01000001.1"/>
</dbReference>
<gene>
    <name evidence="1" type="ORF">EDE15_0863</name>
</gene>
<dbReference type="EMBL" id="RSDW01000001">
    <property type="protein sequence ID" value="RSL15377.1"/>
    <property type="molecule type" value="Genomic_DNA"/>
</dbReference>
<reference evidence="1 2" key="1">
    <citation type="submission" date="2018-12" db="EMBL/GenBank/DDBJ databases">
        <title>Sequencing of bacterial isolates from soil warming experiment in Harvard Forest, Massachusetts, USA.</title>
        <authorList>
            <person name="Deangelis K."/>
        </authorList>
    </citation>
    <scope>NUCLEOTIDE SEQUENCE [LARGE SCALE GENOMIC DNA]</scope>
    <source>
        <strain evidence="1 2">EB153</strain>
    </source>
</reference>
<comment type="caution">
    <text evidence="1">The sequence shown here is derived from an EMBL/GenBank/DDBJ whole genome shotgun (WGS) entry which is preliminary data.</text>
</comment>
<name>A0A3R9Q7V8_9BACT</name>
<sequence>MYRKKRCPTCTSNQIRRSHRRAIEKALLFLFPRIVPHRCNECSRRFYILNLRSNRQSSLEQSI</sequence>
<keyword evidence="2" id="KW-1185">Reference proteome</keyword>
<protein>
    <submittedName>
        <fullName evidence="1">Uncharacterized protein</fullName>
    </submittedName>
</protein>